<dbReference type="PANTHER" id="PTHR38107">
    <property type="match status" value="1"/>
</dbReference>
<dbReference type="InterPro" id="IPR023346">
    <property type="entry name" value="Lysozyme-like_dom_sf"/>
</dbReference>
<dbReference type="InterPro" id="IPR023347">
    <property type="entry name" value="Lysozyme_dom_sf"/>
</dbReference>
<evidence type="ECO:0000256" key="5">
    <source>
        <dbReference type="ARBA" id="ARBA00023295"/>
    </source>
</evidence>
<gene>
    <name evidence="7" type="ORF">GL4_0647</name>
</gene>
<dbReference type="OrthoDB" id="5327667at2"/>
<evidence type="ECO:0000313" key="8">
    <source>
        <dbReference type="Proteomes" id="UP000031643"/>
    </source>
</evidence>
<organism evidence="7 8">
    <name type="scientific">Methyloceanibacter caenitepidi</name>
    <dbReference type="NCBI Taxonomy" id="1384459"/>
    <lineage>
        <taxon>Bacteria</taxon>
        <taxon>Pseudomonadati</taxon>
        <taxon>Pseudomonadota</taxon>
        <taxon>Alphaproteobacteria</taxon>
        <taxon>Hyphomicrobiales</taxon>
        <taxon>Hyphomicrobiaceae</taxon>
        <taxon>Methyloceanibacter</taxon>
    </lineage>
</organism>
<sequence>MAAAVALVGAWEGLRTKAYRDAVGVPTVCFGETRGVKMGDRYTVDECKAMLGDGLADFEQGIRKCLKAPDRIPDKTYVAFLSLAYNIGQWGFCKSSVARYVNAYADSHRMSDLRRACDRLLAFNKAGGRKLQGLVNRRRDEHRLCMEGTREKTVTGVE</sequence>
<evidence type="ECO:0000256" key="6">
    <source>
        <dbReference type="RuleBase" id="RU003788"/>
    </source>
</evidence>
<dbReference type="Pfam" id="PF00959">
    <property type="entry name" value="Phage_lysozyme"/>
    <property type="match status" value="1"/>
</dbReference>
<dbReference type="EC" id="3.2.1.17" evidence="6"/>
<dbReference type="EMBL" id="AP014648">
    <property type="protein sequence ID" value="BAQ16110.1"/>
    <property type="molecule type" value="Genomic_DNA"/>
</dbReference>
<dbReference type="STRING" id="1384459.GL4_0647"/>
<keyword evidence="4 6" id="KW-0378">Hydrolase</keyword>
<dbReference type="InterPro" id="IPR034690">
    <property type="entry name" value="Endolysin_T4_type"/>
</dbReference>
<dbReference type="CDD" id="cd16900">
    <property type="entry name" value="endolysin_R21-like"/>
    <property type="match status" value="1"/>
</dbReference>
<dbReference type="SUPFAM" id="SSF53955">
    <property type="entry name" value="Lysozyme-like"/>
    <property type="match status" value="1"/>
</dbReference>
<dbReference type="GO" id="GO:0003796">
    <property type="term" value="F:lysozyme activity"/>
    <property type="evidence" value="ECO:0007669"/>
    <property type="project" value="UniProtKB-EC"/>
</dbReference>
<dbReference type="GO" id="GO:0009253">
    <property type="term" value="P:peptidoglycan catabolic process"/>
    <property type="evidence" value="ECO:0007669"/>
    <property type="project" value="InterPro"/>
</dbReference>
<name>A0A0A8JZV7_9HYPH</name>
<dbReference type="GO" id="GO:0031640">
    <property type="term" value="P:killing of cells of another organism"/>
    <property type="evidence" value="ECO:0007669"/>
    <property type="project" value="UniProtKB-KW"/>
</dbReference>
<dbReference type="AlphaFoldDB" id="A0A0A8JZV7"/>
<proteinExistence type="inferred from homology"/>
<evidence type="ECO:0000256" key="1">
    <source>
        <dbReference type="ARBA" id="ARBA00000632"/>
    </source>
</evidence>
<dbReference type="Proteomes" id="UP000031643">
    <property type="component" value="Chromosome"/>
</dbReference>
<evidence type="ECO:0000256" key="3">
    <source>
        <dbReference type="ARBA" id="ARBA00022638"/>
    </source>
</evidence>
<evidence type="ECO:0000313" key="7">
    <source>
        <dbReference type="EMBL" id="BAQ16110.1"/>
    </source>
</evidence>
<evidence type="ECO:0000256" key="2">
    <source>
        <dbReference type="ARBA" id="ARBA00022529"/>
    </source>
</evidence>
<keyword evidence="2 6" id="KW-0929">Antimicrobial</keyword>
<keyword evidence="3 6" id="KW-0081">Bacteriolytic enzyme</keyword>
<dbReference type="Gene3D" id="1.10.530.40">
    <property type="match status" value="1"/>
</dbReference>
<comment type="catalytic activity">
    <reaction evidence="1 6">
        <text>Hydrolysis of (1-&gt;4)-beta-linkages between N-acetylmuramic acid and N-acetyl-D-glucosamine residues in a peptidoglycan and between N-acetyl-D-glucosamine residues in chitodextrins.</text>
        <dbReference type="EC" id="3.2.1.17"/>
    </reaction>
</comment>
<evidence type="ECO:0000256" key="4">
    <source>
        <dbReference type="ARBA" id="ARBA00022801"/>
    </source>
</evidence>
<dbReference type="GO" id="GO:0042742">
    <property type="term" value="P:defense response to bacterium"/>
    <property type="evidence" value="ECO:0007669"/>
    <property type="project" value="UniProtKB-KW"/>
</dbReference>
<dbReference type="GO" id="GO:0016998">
    <property type="term" value="P:cell wall macromolecule catabolic process"/>
    <property type="evidence" value="ECO:0007669"/>
    <property type="project" value="InterPro"/>
</dbReference>
<reference evidence="7 8" key="1">
    <citation type="submission" date="2014-09" db="EMBL/GenBank/DDBJ databases">
        <title>Genome sequencing of Methyloceanibacter caenitepidi Gela4.</title>
        <authorList>
            <person name="Takeuchi M."/>
            <person name="Susumu S."/>
            <person name="Kamagata Y."/>
            <person name="Oshima K."/>
            <person name="Hattori M."/>
            <person name="Iwasaki W."/>
        </authorList>
    </citation>
    <scope>NUCLEOTIDE SEQUENCE [LARGE SCALE GENOMIC DNA]</scope>
    <source>
        <strain evidence="7 8">Gela4</strain>
    </source>
</reference>
<dbReference type="InterPro" id="IPR002196">
    <property type="entry name" value="Glyco_hydro_24"/>
</dbReference>
<dbReference type="KEGG" id="mcg:GL4_0647"/>
<dbReference type="InterPro" id="IPR051018">
    <property type="entry name" value="Bacteriophage_GH24"/>
</dbReference>
<keyword evidence="5 6" id="KW-0326">Glycosidase</keyword>
<dbReference type="PANTHER" id="PTHR38107:SF3">
    <property type="entry name" value="LYSOZYME RRRD-RELATED"/>
    <property type="match status" value="1"/>
</dbReference>
<protein>
    <recommendedName>
        <fullName evidence="6">Lysozyme</fullName>
        <ecNumber evidence="6">3.2.1.17</ecNumber>
    </recommendedName>
</protein>
<keyword evidence="8" id="KW-1185">Reference proteome</keyword>
<accession>A0A0A8JZV7</accession>
<dbReference type="HOGENOM" id="CLU_091641_4_0_5"/>
<comment type="similarity">
    <text evidence="6">Belongs to the glycosyl hydrolase 24 family.</text>
</comment>
<dbReference type="HAMAP" id="MF_04110">
    <property type="entry name" value="ENDOLYSIN_T4"/>
    <property type="match status" value="1"/>
</dbReference>